<dbReference type="EMBL" id="RPDH01000003">
    <property type="protein sequence ID" value="RPE06023.1"/>
    <property type="molecule type" value="Genomic_DNA"/>
</dbReference>
<name>A0A3N4PBK6_9BACT</name>
<dbReference type="AlphaFoldDB" id="A0A3N4PBK6"/>
<gene>
    <name evidence="1" type="ORF">EGT74_27120</name>
</gene>
<keyword evidence="2" id="KW-1185">Reference proteome</keyword>
<evidence type="ECO:0000313" key="1">
    <source>
        <dbReference type="EMBL" id="RPE06023.1"/>
    </source>
</evidence>
<sequence>MLFLGTSAMAQNAAEQLSHKIADKMRDTLDLRTEQRNMIYGLNMQLYHQKAQARSESKSPDSVRVKIQRIENGRDSLYKAVLTDAQYRLYLSRKRSLINNN</sequence>
<comment type="caution">
    <text evidence="1">The sequence shown here is derived from an EMBL/GenBank/DDBJ whole genome shotgun (WGS) entry which is preliminary data.</text>
</comment>
<protein>
    <submittedName>
        <fullName evidence="1">Uncharacterized protein</fullName>
    </submittedName>
</protein>
<organism evidence="1 2">
    <name type="scientific">Chitinophaga lutea</name>
    <dbReference type="NCBI Taxonomy" id="2488634"/>
    <lineage>
        <taxon>Bacteria</taxon>
        <taxon>Pseudomonadati</taxon>
        <taxon>Bacteroidota</taxon>
        <taxon>Chitinophagia</taxon>
        <taxon>Chitinophagales</taxon>
        <taxon>Chitinophagaceae</taxon>
        <taxon>Chitinophaga</taxon>
    </lineage>
</organism>
<accession>A0A3N4PBK6</accession>
<proteinExistence type="predicted"/>
<evidence type="ECO:0000313" key="2">
    <source>
        <dbReference type="Proteomes" id="UP000278351"/>
    </source>
</evidence>
<dbReference type="Proteomes" id="UP000278351">
    <property type="component" value="Unassembled WGS sequence"/>
</dbReference>
<reference evidence="1 2" key="1">
    <citation type="submission" date="2018-11" db="EMBL/GenBank/DDBJ databases">
        <title>Chitinophaga lutea sp.nov., isolate from arsenic contaminated soil.</title>
        <authorList>
            <person name="Zong Y."/>
        </authorList>
    </citation>
    <scope>NUCLEOTIDE SEQUENCE [LARGE SCALE GENOMIC DNA]</scope>
    <source>
        <strain evidence="1 2">ZY74</strain>
    </source>
</reference>